<gene>
    <name evidence="3" type="ORF">PU560_02670</name>
</gene>
<dbReference type="InterPro" id="IPR036390">
    <property type="entry name" value="WH_DNA-bd_sf"/>
</dbReference>
<protein>
    <recommendedName>
        <fullName evidence="2">HTH iclR-type domain-containing protein</fullName>
    </recommendedName>
</protein>
<keyword evidence="4" id="KW-1185">Reference proteome</keyword>
<dbReference type="SUPFAM" id="SSF46785">
    <property type="entry name" value="Winged helix' DNA-binding domain"/>
    <property type="match status" value="1"/>
</dbReference>
<feature type="non-terminal residue" evidence="3">
    <location>
        <position position="152"/>
    </location>
</feature>
<evidence type="ECO:0000259" key="2">
    <source>
        <dbReference type="Pfam" id="PF09339"/>
    </source>
</evidence>
<dbReference type="InterPro" id="IPR005471">
    <property type="entry name" value="Tscrpt_reg_IclR_N"/>
</dbReference>
<organism evidence="3 4">
    <name type="scientific">Georgenia halotolerans</name>
    <dbReference type="NCBI Taxonomy" id="3028317"/>
    <lineage>
        <taxon>Bacteria</taxon>
        <taxon>Bacillati</taxon>
        <taxon>Actinomycetota</taxon>
        <taxon>Actinomycetes</taxon>
        <taxon>Micrococcales</taxon>
        <taxon>Bogoriellaceae</taxon>
        <taxon>Georgenia</taxon>
    </lineage>
</organism>
<evidence type="ECO:0000313" key="3">
    <source>
        <dbReference type="EMBL" id="MDD9205369.1"/>
    </source>
</evidence>
<comment type="caution">
    <text evidence="3">The sequence shown here is derived from an EMBL/GenBank/DDBJ whole genome shotgun (WGS) entry which is preliminary data.</text>
</comment>
<dbReference type="InterPro" id="IPR036388">
    <property type="entry name" value="WH-like_DNA-bd_sf"/>
</dbReference>
<dbReference type="Gene3D" id="1.10.10.10">
    <property type="entry name" value="Winged helix-like DNA-binding domain superfamily/Winged helix DNA-binding domain"/>
    <property type="match status" value="1"/>
</dbReference>
<reference evidence="3" key="1">
    <citation type="submission" date="2023-02" db="EMBL/GenBank/DDBJ databases">
        <title>Georgenia sp.10Sc9-8, isolated from a soil sample collected from the Taklamakan desert.</title>
        <authorList>
            <person name="Liu S."/>
        </authorList>
    </citation>
    <scope>NUCLEOTIDE SEQUENCE</scope>
    <source>
        <strain evidence="3">10Sc9-8</strain>
    </source>
</reference>
<dbReference type="EMBL" id="JARACI010000450">
    <property type="protein sequence ID" value="MDD9205369.1"/>
    <property type="molecule type" value="Genomic_DNA"/>
</dbReference>
<name>A0ABT5TTH7_9MICO</name>
<accession>A0ABT5TTH7</accession>
<evidence type="ECO:0000313" key="4">
    <source>
        <dbReference type="Proteomes" id="UP001165561"/>
    </source>
</evidence>
<evidence type="ECO:0000256" key="1">
    <source>
        <dbReference type="SAM" id="MobiDB-lite"/>
    </source>
</evidence>
<feature type="domain" description="HTH iclR-type" evidence="2">
    <location>
        <begin position="43"/>
        <end position="78"/>
    </location>
</feature>
<sequence>MSNEAMVGAPVGAAEGEQRASGVRQSSLREHNLAVVSQAIFASTEPVSRAALAAATGMTRSTISRLAEQLLDAQLVVERGPQVQRGPGRPAVPLAPASGSVAGMGLQVNVDYMAGRVIDLGGRVLAEEVVEADFSDSDHTVVLARLGELAAG</sequence>
<proteinExistence type="predicted"/>
<feature type="region of interest" description="Disordered" evidence="1">
    <location>
        <begin position="1"/>
        <end position="26"/>
    </location>
</feature>
<dbReference type="Pfam" id="PF09339">
    <property type="entry name" value="HTH_IclR"/>
    <property type="match status" value="1"/>
</dbReference>
<dbReference type="Proteomes" id="UP001165561">
    <property type="component" value="Unassembled WGS sequence"/>
</dbReference>